<dbReference type="Proteomes" id="UP000322915">
    <property type="component" value="Unassembled WGS sequence"/>
</dbReference>
<evidence type="ECO:0000313" key="2">
    <source>
        <dbReference type="EMBL" id="KAA1152097.1"/>
    </source>
</evidence>
<evidence type="ECO:0008006" key="4">
    <source>
        <dbReference type="Google" id="ProtNLM"/>
    </source>
</evidence>
<comment type="caution">
    <text evidence="2">The sequence shown here is derived from an EMBL/GenBank/DDBJ whole genome shotgun (WGS) entry which is preliminary data.</text>
</comment>
<proteinExistence type="predicted"/>
<reference evidence="2 3" key="1">
    <citation type="submission" date="2019-01" db="EMBL/GenBank/DDBJ databases">
        <title>Genome sequences of marine Pseudoalteromonas species.</title>
        <authorList>
            <person name="Boraston A.B."/>
            <person name="Hehemann J.-H."/>
            <person name="Vickers C.J."/>
            <person name="Salama-Alber O."/>
            <person name="Abe K."/>
            <person name="Hettle A.J."/>
        </authorList>
    </citation>
    <scope>NUCLEOTIDE SEQUENCE [LARGE SCALE GENOMIC DNA]</scope>
    <source>
        <strain evidence="2 3">PS47</strain>
    </source>
</reference>
<keyword evidence="3" id="KW-1185">Reference proteome</keyword>
<name>A0ABQ6RF81_9GAMM</name>
<feature type="compositionally biased region" description="Basic and acidic residues" evidence="1">
    <location>
        <begin position="77"/>
        <end position="102"/>
    </location>
</feature>
<gene>
    <name evidence="2" type="ORF">EU509_14975</name>
</gene>
<evidence type="ECO:0000313" key="3">
    <source>
        <dbReference type="Proteomes" id="UP000322915"/>
    </source>
</evidence>
<protein>
    <recommendedName>
        <fullName evidence="4">Orphan protein</fullName>
    </recommendedName>
</protein>
<feature type="region of interest" description="Disordered" evidence="1">
    <location>
        <begin position="74"/>
        <end position="102"/>
    </location>
</feature>
<accession>A0ABQ6RF81</accession>
<dbReference type="EMBL" id="SEUJ01000075">
    <property type="protein sequence ID" value="KAA1152097.1"/>
    <property type="molecule type" value="Genomic_DNA"/>
</dbReference>
<dbReference type="RefSeq" id="WP_149606428.1">
    <property type="nucleotide sequence ID" value="NZ_SEUJ01000075.1"/>
</dbReference>
<organism evidence="2 3">
    <name type="scientific">Pseudoalteromonas fuliginea</name>
    <dbReference type="NCBI Taxonomy" id="1872678"/>
    <lineage>
        <taxon>Bacteria</taxon>
        <taxon>Pseudomonadati</taxon>
        <taxon>Pseudomonadota</taxon>
        <taxon>Gammaproteobacteria</taxon>
        <taxon>Alteromonadales</taxon>
        <taxon>Pseudoalteromonadaceae</taxon>
        <taxon>Pseudoalteromonas</taxon>
    </lineage>
</organism>
<evidence type="ECO:0000256" key="1">
    <source>
        <dbReference type="SAM" id="MobiDB-lite"/>
    </source>
</evidence>
<sequence length="154" mass="17738">MTEQSDRGRETLIRLEQALDRLIEGKPLNTKPDGRISLKRINDEAGLSSGGIYYYSEFVKIANQRIQLLKQSLAVGKSEKSKQAESKLREQRDKEKELKERYRTQRDQIKAFSDQVVAHNAQLEFTLFEALEKVSLLEQQLEIYKVSPIAGKKV</sequence>